<organism evidence="2 3">
    <name type="scientific">Cronobacter sakazakii</name>
    <name type="common">Enterobacter sakazakii</name>
    <dbReference type="NCBI Taxonomy" id="28141"/>
    <lineage>
        <taxon>Bacteria</taxon>
        <taxon>Pseudomonadati</taxon>
        <taxon>Pseudomonadota</taxon>
        <taxon>Gammaproteobacteria</taxon>
        <taxon>Enterobacterales</taxon>
        <taxon>Enterobacteriaceae</taxon>
        <taxon>Cronobacter</taxon>
    </lineage>
</organism>
<protein>
    <submittedName>
        <fullName evidence="2">DUF2829 domain-containing protein</fullName>
    </submittedName>
</protein>
<reference evidence="2 3" key="1">
    <citation type="submission" date="2017-04" db="EMBL/GenBank/DDBJ databases">
        <title>Cronobacter sakazakii, ST83 Lineage Isolates.</title>
        <authorList>
            <person name="Chase H."/>
            <person name="Tall B."/>
            <person name="Gopinath G."/>
            <person name="Lehner A."/>
        </authorList>
    </citation>
    <scope>NUCLEOTIDE SEQUENCE [LARGE SCALE GENOMIC DNA]</scope>
    <source>
        <strain evidence="2 3">MOD1_Comp15</strain>
    </source>
</reference>
<sequence>MNFSDALECVKVDKKIARKGWNDKGMFVVRQKGYPQGIPCNKQTAKAFGLNEGDLFKCAPYLQMMGADGVCYMWVPSQADLFADDWIWFG</sequence>
<dbReference type="Proteomes" id="UP000244856">
    <property type="component" value="Unassembled WGS sequence"/>
</dbReference>
<dbReference type="RefSeq" id="WP_085108257.1">
    <property type="nucleotide sequence ID" value="NZ_NCTU01000161.1"/>
</dbReference>
<evidence type="ECO:0000313" key="2">
    <source>
        <dbReference type="EMBL" id="PUV98962.1"/>
    </source>
</evidence>
<evidence type="ECO:0000313" key="3">
    <source>
        <dbReference type="Proteomes" id="UP000244856"/>
    </source>
</evidence>
<dbReference type="InterPro" id="IPR021361">
    <property type="entry name" value="Tad2-like_dom"/>
</dbReference>
<dbReference type="EMBL" id="NCTU01000161">
    <property type="protein sequence ID" value="PUV98962.1"/>
    <property type="molecule type" value="Genomic_DNA"/>
</dbReference>
<accession>A0AA44Z5S0</accession>
<dbReference type="AlphaFoldDB" id="A0AA44Z5S0"/>
<proteinExistence type="predicted"/>
<dbReference type="Pfam" id="PF11195">
    <property type="entry name" value="Tad2-like"/>
    <property type="match status" value="1"/>
</dbReference>
<feature type="domain" description="Thoeris anti-defense 2-like" evidence="1">
    <location>
        <begin position="1"/>
        <end position="87"/>
    </location>
</feature>
<comment type="caution">
    <text evidence="2">The sequence shown here is derived from an EMBL/GenBank/DDBJ whole genome shotgun (WGS) entry which is preliminary data.</text>
</comment>
<name>A0AA44Z5S0_CROSK</name>
<gene>
    <name evidence="2" type="ORF">B7T07_23110</name>
</gene>
<evidence type="ECO:0000259" key="1">
    <source>
        <dbReference type="Pfam" id="PF11195"/>
    </source>
</evidence>